<evidence type="ECO:0000256" key="4">
    <source>
        <dbReference type="ARBA" id="ARBA00022806"/>
    </source>
</evidence>
<dbReference type="GO" id="GO:0016787">
    <property type="term" value="F:hydrolase activity"/>
    <property type="evidence" value="ECO:0007669"/>
    <property type="project" value="UniProtKB-KW"/>
</dbReference>
<dbReference type="SMART" id="SM00393">
    <property type="entry name" value="R3H"/>
    <property type="match status" value="1"/>
</dbReference>
<name>A0A2S5B889_9BASI</name>
<evidence type="ECO:0000256" key="8">
    <source>
        <dbReference type="SAM" id="MobiDB-lite"/>
    </source>
</evidence>
<feature type="region of interest" description="Disordered" evidence="8">
    <location>
        <begin position="566"/>
        <end position="585"/>
    </location>
</feature>
<sequence>MQGLGIPSFGQASGTGVRKQRSQRFTVPSHQPGRTRSGDQPSGGDYDSNSTSSSTAAPPVPSLPYMPPPPPVQSLVSPPPPHLHQHHQLVHHYPPPDSYSSGPSPPVDPTSHLSLEFLASPTGMSPYPGPAFTSSQAQAQAPPSSGGPAPGNVSSPLSAGGGATADSGSDEIIETAIVIKSIPFACPKEHLLAVMASLSLPPPFAFNYHFAPEDPTSFRGLAFANYRSPSEAAVVRAAMDGLEIMGRKLRAEFKKQLRPGEKEMIERTKAIKRMRSAQMLATGGTSLGGGGDRERGGGGGGNGGGGWNNRREASDGARTFGQREFVPAAAAGVPPPVPAIPPYYQQHHPQQPPPPHHYLGSQQQQPPPHAPPLPCSYPFQRPPPPQYGYPNGNAGHHHHHHQHHGSISASSSQDPPSVAPTASSFGISGETSDLQQHHHGLGEGGGTTTSSEVSDVGTSVSQRVPTRRSSDGDESAAGSSQVGAGREELDMNDPTTLELYSRVLLFSSDSLRDELAFSRSLSTPQRRTVHLIAQKLGLDHRSVGTGERRCVVVYKRGCAPPLGAGVDADGRQRVPQTEPPRRLAG</sequence>
<keyword evidence="3" id="KW-0378">Hydrolase</keyword>
<dbReference type="SUPFAM" id="SSF82708">
    <property type="entry name" value="R3H domain"/>
    <property type="match status" value="1"/>
</dbReference>
<feature type="region of interest" description="Disordered" evidence="8">
    <location>
        <begin position="281"/>
        <end position="317"/>
    </location>
</feature>
<evidence type="ECO:0000256" key="1">
    <source>
        <dbReference type="ARBA" id="ARBA00004123"/>
    </source>
</evidence>
<dbReference type="PROSITE" id="PS51061">
    <property type="entry name" value="R3H"/>
    <property type="match status" value="1"/>
</dbReference>
<evidence type="ECO:0000313" key="10">
    <source>
        <dbReference type="EMBL" id="POY72992.1"/>
    </source>
</evidence>
<proteinExistence type="predicted"/>
<evidence type="ECO:0000256" key="7">
    <source>
        <dbReference type="ARBA" id="ARBA00023242"/>
    </source>
</evidence>
<keyword evidence="11" id="KW-1185">Reference proteome</keyword>
<feature type="compositionally biased region" description="Low complexity" evidence="8">
    <location>
        <begin position="134"/>
        <end position="151"/>
    </location>
</feature>
<dbReference type="GO" id="GO:0003723">
    <property type="term" value="F:RNA binding"/>
    <property type="evidence" value="ECO:0007669"/>
    <property type="project" value="UniProtKB-KW"/>
</dbReference>
<dbReference type="InterPro" id="IPR035979">
    <property type="entry name" value="RBD_domain_sf"/>
</dbReference>
<keyword evidence="2" id="KW-0547">Nucleotide-binding</keyword>
<dbReference type="Proteomes" id="UP000237144">
    <property type="component" value="Unassembled WGS sequence"/>
</dbReference>
<dbReference type="GO" id="GO:0005524">
    <property type="term" value="F:ATP binding"/>
    <property type="evidence" value="ECO:0007669"/>
    <property type="project" value="UniProtKB-KW"/>
</dbReference>
<comment type="caution">
    <text evidence="10">The sequence shown here is derived from an EMBL/GenBank/DDBJ whole genome shotgun (WGS) entry which is preliminary data.</text>
</comment>
<feature type="compositionally biased region" description="Polar residues" evidence="8">
    <location>
        <begin position="23"/>
        <end position="40"/>
    </location>
</feature>
<feature type="region of interest" description="Disordered" evidence="8">
    <location>
        <begin position="330"/>
        <end position="493"/>
    </location>
</feature>
<organism evidence="10 11">
    <name type="scientific">Rhodotorula taiwanensis</name>
    <dbReference type="NCBI Taxonomy" id="741276"/>
    <lineage>
        <taxon>Eukaryota</taxon>
        <taxon>Fungi</taxon>
        <taxon>Dikarya</taxon>
        <taxon>Basidiomycota</taxon>
        <taxon>Pucciniomycotina</taxon>
        <taxon>Microbotryomycetes</taxon>
        <taxon>Sporidiobolales</taxon>
        <taxon>Sporidiobolaceae</taxon>
        <taxon>Rhodotorula</taxon>
    </lineage>
</organism>
<feature type="compositionally biased region" description="Pro residues" evidence="8">
    <location>
        <begin position="58"/>
        <end position="82"/>
    </location>
</feature>
<feature type="compositionally biased region" description="Low complexity" evidence="8">
    <location>
        <begin position="405"/>
        <end position="420"/>
    </location>
</feature>
<dbReference type="EMBL" id="PJQD01000043">
    <property type="protein sequence ID" value="POY72992.1"/>
    <property type="molecule type" value="Genomic_DNA"/>
</dbReference>
<reference evidence="10 11" key="1">
    <citation type="journal article" date="2018" name="Front. Microbiol.">
        <title>Prospects for Fungal Bioremediation of Acidic Radioactive Waste Sites: Characterization and Genome Sequence of Rhodotorula taiwanensis MD1149.</title>
        <authorList>
            <person name="Tkavc R."/>
            <person name="Matrosova V.Y."/>
            <person name="Grichenko O.E."/>
            <person name="Gostincar C."/>
            <person name="Volpe R.P."/>
            <person name="Klimenkova P."/>
            <person name="Gaidamakova E.K."/>
            <person name="Zhou C.E."/>
            <person name="Stewart B.J."/>
            <person name="Lyman M.G."/>
            <person name="Malfatti S.A."/>
            <person name="Rubinfeld B."/>
            <person name="Courtot M."/>
            <person name="Singh J."/>
            <person name="Dalgard C.L."/>
            <person name="Hamilton T."/>
            <person name="Frey K.G."/>
            <person name="Gunde-Cimerman N."/>
            <person name="Dugan L."/>
            <person name="Daly M.J."/>
        </authorList>
    </citation>
    <scope>NUCLEOTIDE SEQUENCE [LARGE SCALE GENOMIC DNA]</scope>
    <source>
        <strain evidence="10 11">MD1149</strain>
    </source>
</reference>
<feature type="compositionally biased region" description="Low complexity" evidence="8">
    <location>
        <begin position="48"/>
        <end position="57"/>
    </location>
</feature>
<feature type="compositionally biased region" description="Gly residues" evidence="8">
    <location>
        <begin position="297"/>
        <end position="307"/>
    </location>
</feature>
<dbReference type="InterPro" id="IPR036867">
    <property type="entry name" value="R3H_dom_sf"/>
</dbReference>
<feature type="compositionally biased region" description="Pro residues" evidence="8">
    <location>
        <begin position="365"/>
        <end position="387"/>
    </location>
</feature>
<dbReference type="GO" id="GO:0004386">
    <property type="term" value="F:helicase activity"/>
    <property type="evidence" value="ECO:0007669"/>
    <property type="project" value="UniProtKB-KW"/>
</dbReference>
<dbReference type="Pfam" id="PF01424">
    <property type="entry name" value="R3H"/>
    <property type="match status" value="1"/>
</dbReference>
<dbReference type="AlphaFoldDB" id="A0A2S5B889"/>
<evidence type="ECO:0000313" key="11">
    <source>
        <dbReference type="Proteomes" id="UP000237144"/>
    </source>
</evidence>
<keyword evidence="5" id="KW-0067">ATP-binding</keyword>
<dbReference type="FunFam" id="3.30.1370.50:FF:000002">
    <property type="entry name" value="Immunoglobulin mu DNA-binding protein 2"/>
    <property type="match status" value="1"/>
</dbReference>
<dbReference type="OrthoDB" id="434258at2759"/>
<dbReference type="InterPro" id="IPR012677">
    <property type="entry name" value="Nucleotide-bd_a/b_plait_sf"/>
</dbReference>
<gene>
    <name evidence="10" type="ORF">BMF94_3978</name>
</gene>
<evidence type="ECO:0000256" key="6">
    <source>
        <dbReference type="ARBA" id="ARBA00022884"/>
    </source>
</evidence>
<evidence type="ECO:0000256" key="5">
    <source>
        <dbReference type="ARBA" id="ARBA00022840"/>
    </source>
</evidence>
<dbReference type="GO" id="GO:0005634">
    <property type="term" value="C:nucleus"/>
    <property type="evidence" value="ECO:0007669"/>
    <property type="project" value="UniProtKB-SubCell"/>
</dbReference>
<feature type="region of interest" description="Disordered" evidence="8">
    <location>
        <begin position="1"/>
        <end position="166"/>
    </location>
</feature>
<dbReference type="Gene3D" id="3.30.1370.50">
    <property type="entry name" value="R3H-like domain"/>
    <property type="match status" value="1"/>
</dbReference>
<dbReference type="InterPro" id="IPR001374">
    <property type="entry name" value="R3H_dom"/>
</dbReference>
<dbReference type="Gene3D" id="3.30.70.330">
    <property type="match status" value="1"/>
</dbReference>
<feature type="compositionally biased region" description="Pro residues" evidence="8">
    <location>
        <begin position="93"/>
        <end position="108"/>
    </location>
</feature>
<protein>
    <recommendedName>
        <fullName evidence="9">R3H domain-containing protein</fullName>
    </recommendedName>
</protein>
<dbReference type="CDD" id="cd02639">
    <property type="entry name" value="R3H_RRM"/>
    <property type="match status" value="1"/>
</dbReference>
<dbReference type="InterPro" id="IPR034069">
    <property type="entry name" value="R3H_Cip2"/>
</dbReference>
<evidence type="ECO:0000259" key="9">
    <source>
        <dbReference type="PROSITE" id="PS51061"/>
    </source>
</evidence>
<feature type="compositionally biased region" description="Low complexity" evidence="8">
    <location>
        <begin position="448"/>
        <end position="461"/>
    </location>
</feature>
<keyword evidence="7" id="KW-0539">Nucleus</keyword>
<evidence type="ECO:0000256" key="3">
    <source>
        <dbReference type="ARBA" id="ARBA00022801"/>
    </source>
</evidence>
<evidence type="ECO:0000256" key="2">
    <source>
        <dbReference type="ARBA" id="ARBA00022741"/>
    </source>
</evidence>
<comment type="subcellular location">
    <subcellularLocation>
        <location evidence="1">Nucleus</location>
    </subcellularLocation>
</comment>
<dbReference type="GO" id="GO:0003677">
    <property type="term" value="F:DNA binding"/>
    <property type="evidence" value="ECO:0007669"/>
    <property type="project" value="UniProtKB-ARBA"/>
</dbReference>
<feature type="compositionally biased region" description="Basic residues" evidence="8">
    <location>
        <begin position="395"/>
        <end position="404"/>
    </location>
</feature>
<keyword evidence="6" id="KW-0694">RNA-binding</keyword>
<dbReference type="STRING" id="741276.A0A2S5B889"/>
<keyword evidence="4" id="KW-0347">Helicase</keyword>
<accession>A0A2S5B889</accession>
<feature type="compositionally biased region" description="Polar residues" evidence="8">
    <location>
        <begin position="421"/>
        <end position="434"/>
    </location>
</feature>
<dbReference type="SUPFAM" id="SSF54928">
    <property type="entry name" value="RNA-binding domain, RBD"/>
    <property type="match status" value="1"/>
</dbReference>
<feature type="domain" description="R3H" evidence="9">
    <location>
        <begin position="493"/>
        <end position="557"/>
    </location>
</feature>